<dbReference type="PANTHER" id="PTHR46401:SF2">
    <property type="entry name" value="GLYCOSYLTRANSFERASE WBBK-RELATED"/>
    <property type="match status" value="1"/>
</dbReference>
<reference evidence="4" key="1">
    <citation type="submission" date="2016-10" db="EMBL/GenBank/DDBJ databases">
        <authorList>
            <person name="Varghese N."/>
            <person name="Submissions S."/>
        </authorList>
    </citation>
    <scope>NUCLEOTIDE SEQUENCE [LARGE SCALE GENOMIC DNA]</scope>
    <source>
        <strain evidence="4">S6-262</strain>
    </source>
</reference>
<proteinExistence type="predicted"/>
<dbReference type="Proteomes" id="UP000199206">
    <property type="component" value="Unassembled WGS sequence"/>
</dbReference>
<dbReference type="Pfam" id="PF00534">
    <property type="entry name" value="Glycos_transf_1"/>
    <property type="match status" value="1"/>
</dbReference>
<evidence type="ECO:0000313" key="4">
    <source>
        <dbReference type="Proteomes" id="UP000199206"/>
    </source>
</evidence>
<organism evidence="3 4">
    <name type="scientific">Sphingomonas gellani</name>
    <dbReference type="NCBI Taxonomy" id="1166340"/>
    <lineage>
        <taxon>Bacteria</taxon>
        <taxon>Pseudomonadati</taxon>
        <taxon>Pseudomonadota</taxon>
        <taxon>Alphaproteobacteria</taxon>
        <taxon>Sphingomonadales</taxon>
        <taxon>Sphingomonadaceae</taxon>
        <taxon>Sphingomonas</taxon>
    </lineage>
</organism>
<protein>
    <submittedName>
        <fullName evidence="3">Glycosyltransferase involved in cell wall bisynthesis</fullName>
    </submittedName>
</protein>
<dbReference type="EMBL" id="FOCF01000009">
    <property type="protein sequence ID" value="SEN63813.1"/>
    <property type="molecule type" value="Genomic_DNA"/>
</dbReference>
<dbReference type="InterPro" id="IPR001296">
    <property type="entry name" value="Glyco_trans_1"/>
</dbReference>
<gene>
    <name evidence="3" type="ORF">SAMN05192583_3218</name>
</gene>
<evidence type="ECO:0000259" key="2">
    <source>
        <dbReference type="Pfam" id="PF00534"/>
    </source>
</evidence>
<dbReference type="Gene3D" id="3.40.50.2000">
    <property type="entry name" value="Glycogen Phosphorylase B"/>
    <property type="match status" value="2"/>
</dbReference>
<evidence type="ECO:0000256" key="1">
    <source>
        <dbReference type="ARBA" id="ARBA00022679"/>
    </source>
</evidence>
<dbReference type="OrthoDB" id="9801609at2"/>
<keyword evidence="1 3" id="KW-0808">Transferase</keyword>
<dbReference type="CDD" id="cd03809">
    <property type="entry name" value="GT4_MtfB-like"/>
    <property type="match status" value="1"/>
</dbReference>
<keyword evidence="4" id="KW-1185">Reference proteome</keyword>
<dbReference type="GO" id="GO:0009103">
    <property type="term" value="P:lipopolysaccharide biosynthetic process"/>
    <property type="evidence" value="ECO:0007669"/>
    <property type="project" value="TreeGrafter"/>
</dbReference>
<name>A0A1H8I5D3_9SPHN</name>
<evidence type="ECO:0000313" key="3">
    <source>
        <dbReference type="EMBL" id="SEN63813.1"/>
    </source>
</evidence>
<dbReference type="STRING" id="1166340.SAMN05192583_3218"/>
<dbReference type="SUPFAM" id="SSF53756">
    <property type="entry name" value="UDP-Glycosyltransferase/glycogen phosphorylase"/>
    <property type="match status" value="1"/>
</dbReference>
<feature type="domain" description="Glycosyl transferase family 1" evidence="2">
    <location>
        <begin position="215"/>
        <end position="362"/>
    </location>
</feature>
<dbReference type="PANTHER" id="PTHR46401">
    <property type="entry name" value="GLYCOSYLTRANSFERASE WBBK-RELATED"/>
    <property type="match status" value="1"/>
</dbReference>
<sequence length="387" mass="41021">MMRFPGNDPLCMENRMLVASATGVATYARALRVAQQSLSNNALLLSGGRASAPDSSQSRLDRWRRSLRSVVPAGARAHAGADGFVRQDLFRLGQAFFTLHGRLMPVHVPGPAGIMHWSYPVPLRVTGWRNLYTVHDVIPLTHPELSPIDAVRHRRLLHQIAQCADRLVTVSRAAAGEIATTLDLSPERVVDCSQPVAVESIDALPPLPPGLEAGRYFLVCGTVEPRKNVGRIVAAYRRSKSTMPLVIAGPDGWHAQDVAVAIAQAPGVTRLHYQSRAAMLGLLARARALLMPSLAEGFGLPVAEAMALSTPVLTSAGGALAETAGKAALLVDPLDVAAIAAAIAELAHDDARCHTLAAAGRTRAHLFDAASFADRLAAVYGSLNGRG</sequence>
<dbReference type="AlphaFoldDB" id="A0A1H8I5D3"/>
<accession>A0A1H8I5D3</accession>
<dbReference type="GO" id="GO:0016757">
    <property type="term" value="F:glycosyltransferase activity"/>
    <property type="evidence" value="ECO:0007669"/>
    <property type="project" value="InterPro"/>
</dbReference>